<organism evidence="1 2">
    <name type="scientific">Candidatus Thiopontia autotrophica</name>
    <dbReference type="NCBI Taxonomy" id="2841688"/>
    <lineage>
        <taxon>Bacteria</taxon>
        <taxon>Pseudomonadati</taxon>
        <taxon>Pseudomonadota</taxon>
        <taxon>Gammaproteobacteria</taxon>
        <taxon>Candidatus Thiopontia</taxon>
    </lineage>
</organism>
<proteinExistence type="predicted"/>
<accession>A0A8J6TVP8</accession>
<protein>
    <recommendedName>
        <fullName evidence="3">Transcriptional regulator</fullName>
    </recommendedName>
</protein>
<gene>
    <name evidence="1" type="ORF">H8D24_02450</name>
</gene>
<evidence type="ECO:0000313" key="1">
    <source>
        <dbReference type="EMBL" id="MBC8519255.1"/>
    </source>
</evidence>
<dbReference type="AlphaFoldDB" id="A0A8J6TVP8"/>
<name>A0A8J6TVP8_9GAMM</name>
<comment type="caution">
    <text evidence="1">The sequence shown here is derived from an EMBL/GenBank/DDBJ whole genome shotgun (WGS) entry which is preliminary data.</text>
</comment>
<reference evidence="1 2" key="1">
    <citation type="submission" date="2020-08" db="EMBL/GenBank/DDBJ databases">
        <title>Bridging the membrane lipid divide: bacteria of the FCB group superphylum have the potential to synthesize archaeal ether lipids.</title>
        <authorList>
            <person name="Villanueva L."/>
            <person name="Von Meijenfeldt F.A.B."/>
            <person name="Westbye A.B."/>
            <person name="Yadav S."/>
            <person name="Hopmans E.C."/>
            <person name="Dutilh B.E."/>
            <person name="Sinninghe Damste J.S."/>
        </authorList>
    </citation>
    <scope>NUCLEOTIDE SEQUENCE [LARGE SCALE GENOMIC DNA]</scope>
    <source>
        <strain evidence="1">NIOZ-UU100</strain>
    </source>
</reference>
<dbReference type="EMBL" id="JACNFK010000019">
    <property type="protein sequence ID" value="MBC8519255.1"/>
    <property type="molecule type" value="Genomic_DNA"/>
</dbReference>
<evidence type="ECO:0008006" key="3">
    <source>
        <dbReference type="Google" id="ProtNLM"/>
    </source>
</evidence>
<evidence type="ECO:0000313" key="2">
    <source>
        <dbReference type="Proteomes" id="UP000654401"/>
    </source>
</evidence>
<dbReference type="Proteomes" id="UP000654401">
    <property type="component" value="Unassembled WGS sequence"/>
</dbReference>
<sequence>MRNVVREIEAAGLAARIVTESQLARLLDGSPQSRYNLINRAMHRGELLRLRRGRYILPEHISKQQSTPFCIAQALRPGSYISLQSALSLHGWIPESVPTTLSIVPGRRREERDIAPFGRFLFYPLAIEQGYFLEKVERKKLGGCVVLIAQPLRALLDIFCQRKMEYPGLNGLIEGLRIDRENLQTIRMEELQQLRSVYKHKRMHLLIDEMSQDLTTMATISD</sequence>